<sequence length="146" mass="15358">MKRMAVVLALSIFALSSCGGQLTKGQAGAGMGAAGGAVVGQAIGKSTEATLIGMAVGTMLGYIVGNEMDKFDRQQLNNVYETGVSGQPSAWHNPDSGNRYSVTPQPAVQGPRGTCRRAEIQAVIDGRRETTYSTACRDDYGQWVLQ</sequence>
<evidence type="ECO:0000259" key="2">
    <source>
        <dbReference type="Pfam" id="PF13488"/>
    </source>
</evidence>
<keyword evidence="4" id="KW-1185">Reference proteome</keyword>
<dbReference type="Pfam" id="PF13488">
    <property type="entry name" value="Gly-zipper_Omp"/>
    <property type="match status" value="1"/>
</dbReference>
<organism evidence="3 4">
    <name type="scientific">Desulfoprunum benzoelyticum</name>
    <dbReference type="NCBI Taxonomy" id="1506996"/>
    <lineage>
        <taxon>Bacteria</taxon>
        <taxon>Pseudomonadati</taxon>
        <taxon>Thermodesulfobacteriota</taxon>
        <taxon>Desulfobulbia</taxon>
        <taxon>Desulfobulbales</taxon>
        <taxon>Desulfobulbaceae</taxon>
        <taxon>Desulfoprunum</taxon>
    </lineage>
</organism>
<dbReference type="EMBL" id="JACHEO010000004">
    <property type="protein sequence ID" value="MBB5347511.1"/>
    <property type="molecule type" value="Genomic_DNA"/>
</dbReference>
<evidence type="ECO:0000313" key="4">
    <source>
        <dbReference type="Proteomes" id="UP000539642"/>
    </source>
</evidence>
<dbReference type="PIRSF" id="PIRSF002721">
    <property type="entry name" value="Surface_antigen_Rickettsia"/>
    <property type="match status" value="1"/>
</dbReference>
<comment type="caution">
    <text evidence="3">The sequence shown here is derived from an EMBL/GenBank/DDBJ whole genome shotgun (WGS) entry which is preliminary data.</text>
</comment>
<proteinExistence type="predicted"/>
<dbReference type="InterPro" id="IPR016364">
    <property type="entry name" value="Surface_antigen_Rickettsia"/>
</dbReference>
<gene>
    <name evidence="3" type="ORF">HNQ81_001227</name>
</gene>
<evidence type="ECO:0000313" key="3">
    <source>
        <dbReference type="EMBL" id="MBB5347511.1"/>
    </source>
</evidence>
<name>A0A840V302_9BACT</name>
<dbReference type="GO" id="GO:0019867">
    <property type="term" value="C:outer membrane"/>
    <property type="evidence" value="ECO:0007669"/>
    <property type="project" value="InterPro"/>
</dbReference>
<dbReference type="RefSeq" id="WP_183349334.1">
    <property type="nucleotide sequence ID" value="NZ_JACHEO010000004.1"/>
</dbReference>
<dbReference type="InterPro" id="IPR039567">
    <property type="entry name" value="Gly-zipper"/>
</dbReference>
<keyword evidence="1" id="KW-0732">Signal</keyword>
<accession>A0A840V302</accession>
<dbReference type="Proteomes" id="UP000539642">
    <property type="component" value="Unassembled WGS sequence"/>
</dbReference>
<evidence type="ECO:0000256" key="1">
    <source>
        <dbReference type="SAM" id="SignalP"/>
    </source>
</evidence>
<reference evidence="3 4" key="1">
    <citation type="submission" date="2020-08" db="EMBL/GenBank/DDBJ databases">
        <title>Genomic Encyclopedia of Type Strains, Phase IV (KMG-IV): sequencing the most valuable type-strain genomes for metagenomic binning, comparative biology and taxonomic classification.</title>
        <authorList>
            <person name="Goeker M."/>
        </authorList>
    </citation>
    <scope>NUCLEOTIDE SEQUENCE [LARGE SCALE GENOMIC DNA]</scope>
    <source>
        <strain evidence="3 4">DSM 28570</strain>
    </source>
</reference>
<feature type="chain" id="PRO_5032559861" evidence="1">
    <location>
        <begin position="20"/>
        <end position="146"/>
    </location>
</feature>
<dbReference type="PROSITE" id="PS51257">
    <property type="entry name" value="PROKAR_LIPOPROTEIN"/>
    <property type="match status" value="1"/>
</dbReference>
<protein>
    <submittedName>
        <fullName evidence="3">Surface antigen</fullName>
    </submittedName>
</protein>
<feature type="domain" description="Glycine zipper" evidence="2">
    <location>
        <begin position="28"/>
        <end position="70"/>
    </location>
</feature>
<feature type="signal peptide" evidence="1">
    <location>
        <begin position="1"/>
        <end position="19"/>
    </location>
</feature>
<dbReference type="AlphaFoldDB" id="A0A840V302"/>